<dbReference type="OrthoDB" id="6345539at2759"/>
<dbReference type="InterPro" id="IPR003609">
    <property type="entry name" value="Pan_app"/>
</dbReference>
<evidence type="ECO:0000313" key="6">
    <source>
        <dbReference type="Proteomes" id="UP000694844"/>
    </source>
</evidence>
<dbReference type="RefSeq" id="XP_022295267.1">
    <property type="nucleotide sequence ID" value="XM_022439559.1"/>
</dbReference>
<dbReference type="InterPro" id="IPR020837">
    <property type="entry name" value="Fibrinogen_CS"/>
</dbReference>
<dbReference type="Pfam" id="PF00084">
    <property type="entry name" value="Sushi"/>
    <property type="match status" value="1"/>
</dbReference>
<dbReference type="Gene3D" id="2.10.70.10">
    <property type="entry name" value="Complement Module, domain 1"/>
    <property type="match status" value="1"/>
</dbReference>
<dbReference type="InterPro" id="IPR000436">
    <property type="entry name" value="Sushi_SCR_CCP_dom"/>
</dbReference>
<dbReference type="PROSITE" id="PS51406">
    <property type="entry name" value="FIBRINOGEN_C_2"/>
    <property type="match status" value="1"/>
</dbReference>
<dbReference type="PROSITE" id="PS50923">
    <property type="entry name" value="SUSHI"/>
    <property type="match status" value="1"/>
</dbReference>
<dbReference type="InterPro" id="IPR035976">
    <property type="entry name" value="Sushi/SCR/CCP_sf"/>
</dbReference>
<feature type="domain" description="Sushi" evidence="4">
    <location>
        <begin position="137"/>
        <end position="195"/>
    </location>
</feature>
<dbReference type="KEGG" id="cvn:111105330"/>
<dbReference type="SUPFAM" id="SSF56496">
    <property type="entry name" value="Fibrinogen C-terminal domain-like"/>
    <property type="match status" value="1"/>
</dbReference>
<dbReference type="InterPro" id="IPR050373">
    <property type="entry name" value="Fibrinogen_C-term_domain"/>
</dbReference>
<dbReference type="NCBIfam" id="NF040941">
    <property type="entry name" value="GGGWT_bact"/>
    <property type="match status" value="1"/>
</dbReference>
<gene>
    <name evidence="7" type="primary">LOC111105330</name>
</gene>
<dbReference type="CDD" id="cd00087">
    <property type="entry name" value="FReD"/>
    <property type="match status" value="1"/>
</dbReference>
<sequence length="409" mass="45635">MTFLSLYVVCVLAFIPKCRSLCSKPEIINFSPQGFSLGIGHTFKTFPTPSVFACMEMCISYPMCRSIDLNREIGECGLQVKSSVTDPGLLVSTPNTFHMDKEHFPQTLMDNVCQTLSCDNKTMCRGYSGCVPVLDGKTCGSPPSVPNAEASPAGPLPVGHTHNYTCNVHYTPLRESYTTCQENGKWSNVVFRCQGEMDCFAILKNHSNTSGHDGVYTIHPNKATRRNVFCDMTTDGGGWTVIQNRVDGSTDFYRTWNEYKEGFGNSSHNYWIGNDVLHLLTKNEPQELRVELQRFSGEKGYAEYSTFAVGDESSKYQLTVSGFEGNIGDSLAIHNGMKFSTPDHDNSQGGGCSQGFHGAWWYNNCHHSNLNGMYMGTATNDERSNRWLHWKNNAESLKTTRMMIRPANI</sequence>
<keyword evidence="2" id="KW-0768">Sushi</keyword>
<feature type="chain" id="PRO_5034214027" evidence="3">
    <location>
        <begin position="21"/>
        <end position="409"/>
    </location>
</feature>
<dbReference type="GeneID" id="111105330"/>
<dbReference type="AlphaFoldDB" id="A0A8B8AVF6"/>
<evidence type="ECO:0000256" key="2">
    <source>
        <dbReference type="PROSITE-ProRule" id="PRU00302"/>
    </source>
</evidence>
<name>A0A8B8AVF6_CRAVI</name>
<reference evidence="7" key="1">
    <citation type="submission" date="2025-08" db="UniProtKB">
        <authorList>
            <consortium name="RefSeq"/>
        </authorList>
    </citation>
    <scope>IDENTIFICATION</scope>
    <source>
        <tissue evidence="7">Whole sample</tissue>
    </source>
</reference>
<dbReference type="CDD" id="cd00033">
    <property type="entry name" value="CCP"/>
    <property type="match status" value="1"/>
</dbReference>
<feature type="signal peptide" evidence="3">
    <location>
        <begin position="1"/>
        <end position="20"/>
    </location>
</feature>
<dbReference type="PANTHER" id="PTHR19143">
    <property type="entry name" value="FIBRINOGEN/TENASCIN/ANGIOPOEITIN"/>
    <property type="match status" value="1"/>
</dbReference>
<dbReference type="SMART" id="SM00186">
    <property type="entry name" value="FBG"/>
    <property type="match status" value="1"/>
</dbReference>
<dbReference type="GO" id="GO:0005615">
    <property type="term" value="C:extracellular space"/>
    <property type="evidence" value="ECO:0007669"/>
    <property type="project" value="TreeGrafter"/>
</dbReference>
<organism evidence="6 7">
    <name type="scientific">Crassostrea virginica</name>
    <name type="common">Eastern oyster</name>
    <dbReference type="NCBI Taxonomy" id="6565"/>
    <lineage>
        <taxon>Eukaryota</taxon>
        <taxon>Metazoa</taxon>
        <taxon>Spiralia</taxon>
        <taxon>Lophotrochozoa</taxon>
        <taxon>Mollusca</taxon>
        <taxon>Bivalvia</taxon>
        <taxon>Autobranchia</taxon>
        <taxon>Pteriomorphia</taxon>
        <taxon>Ostreida</taxon>
        <taxon>Ostreoidea</taxon>
        <taxon>Ostreidae</taxon>
        <taxon>Crassostrea</taxon>
    </lineage>
</organism>
<dbReference type="SMART" id="SM00032">
    <property type="entry name" value="CCP"/>
    <property type="match status" value="1"/>
</dbReference>
<dbReference type="InterPro" id="IPR014716">
    <property type="entry name" value="Fibrinogen_a/b/g_C_1"/>
</dbReference>
<evidence type="ECO:0000259" key="5">
    <source>
        <dbReference type="PROSITE" id="PS51406"/>
    </source>
</evidence>
<protein>
    <submittedName>
        <fullName evidence="7">Ryncolin-1-like isoform X1</fullName>
    </submittedName>
</protein>
<keyword evidence="6" id="KW-1185">Reference proteome</keyword>
<feature type="disulfide bond" evidence="2">
    <location>
        <begin position="166"/>
        <end position="193"/>
    </location>
</feature>
<keyword evidence="3" id="KW-0732">Signal</keyword>
<evidence type="ECO:0000313" key="7">
    <source>
        <dbReference type="RefSeq" id="XP_022295267.1"/>
    </source>
</evidence>
<dbReference type="PROSITE" id="PS00514">
    <property type="entry name" value="FIBRINOGEN_C_1"/>
    <property type="match status" value="1"/>
</dbReference>
<dbReference type="SUPFAM" id="SSF57535">
    <property type="entry name" value="Complement control module/SCR domain"/>
    <property type="match status" value="1"/>
</dbReference>
<dbReference type="InterPro" id="IPR002181">
    <property type="entry name" value="Fibrinogen_a/b/g_C_dom"/>
</dbReference>
<dbReference type="Gene3D" id="3.90.215.10">
    <property type="entry name" value="Gamma Fibrinogen, chain A, domain 1"/>
    <property type="match status" value="1"/>
</dbReference>
<proteinExistence type="predicted"/>
<comment type="caution">
    <text evidence="2">Lacks conserved residue(s) required for the propagation of feature annotation.</text>
</comment>
<evidence type="ECO:0000256" key="3">
    <source>
        <dbReference type="SAM" id="SignalP"/>
    </source>
</evidence>
<evidence type="ECO:0000256" key="1">
    <source>
        <dbReference type="ARBA" id="ARBA00023157"/>
    </source>
</evidence>
<feature type="domain" description="Fibrinogen C-terminal" evidence="5">
    <location>
        <begin position="190"/>
        <end position="408"/>
    </location>
</feature>
<dbReference type="InterPro" id="IPR036056">
    <property type="entry name" value="Fibrinogen-like_C"/>
</dbReference>
<dbReference type="FunFam" id="3.90.215.10:FF:000001">
    <property type="entry name" value="Tenascin isoform 1"/>
    <property type="match status" value="1"/>
</dbReference>
<keyword evidence="1 2" id="KW-1015">Disulfide bond</keyword>
<evidence type="ECO:0000259" key="4">
    <source>
        <dbReference type="PROSITE" id="PS50923"/>
    </source>
</evidence>
<dbReference type="Proteomes" id="UP000694844">
    <property type="component" value="Chromosome 7"/>
</dbReference>
<dbReference type="Pfam" id="PF00147">
    <property type="entry name" value="Fibrinogen_C"/>
    <property type="match status" value="1"/>
</dbReference>
<accession>A0A8B8AVF6</accession>
<dbReference type="Pfam" id="PF00024">
    <property type="entry name" value="PAN_1"/>
    <property type="match status" value="1"/>
</dbReference>